<keyword evidence="3" id="KW-0326">Glycosidase</keyword>
<dbReference type="Pfam" id="PF01965">
    <property type="entry name" value="DJ-1_PfpI"/>
    <property type="match status" value="1"/>
</dbReference>
<evidence type="ECO:0000313" key="4">
    <source>
        <dbReference type="Proteomes" id="UP000092698"/>
    </source>
</evidence>
<dbReference type="PANTHER" id="PTHR42733">
    <property type="entry name" value="DJ-1 PROTEIN"/>
    <property type="match status" value="1"/>
</dbReference>
<dbReference type="InterPro" id="IPR006286">
    <property type="entry name" value="C56_PfpI-like"/>
</dbReference>
<sequence length="181" mass="19758">MPKRIMILATDGFEQSELEKPKANLESAGFETVVVSMEDGSITGWDENDWGSDVNVDLTLDEAEAQEFDALLLPGGQINPDILRMQDKAVQLVRDFNDQGKPIAAICHAPWMLVEADIVKGRTVTSWPSLRKDLANAGGNVVDQEVAQDGNLITSRNPDDIPAFSEALIEAVEKVEIPELA</sequence>
<keyword evidence="4" id="KW-1185">Reference proteome</keyword>
<reference evidence="3 4" key="1">
    <citation type="submission" date="2016-07" db="EMBL/GenBank/DDBJ databases">
        <title>Complete genome sequence of Altererythrobacter namhicola JCM 16345T, containing esterase-encoding genes.</title>
        <authorList>
            <person name="Cheng H."/>
            <person name="Wu Y.-H."/>
            <person name="Jian S.-L."/>
            <person name="Huo Y.-Y."/>
            <person name="Wang C.-S."/>
            <person name="Xu X.-W."/>
        </authorList>
    </citation>
    <scope>NUCLEOTIDE SEQUENCE [LARGE SCALE GENOMIC DNA]</scope>
    <source>
        <strain evidence="3 4">JCM 16345</strain>
    </source>
</reference>
<comment type="similarity">
    <text evidence="1">Belongs to the peptidase C56 family.</text>
</comment>
<dbReference type="EMBL" id="CP016545">
    <property type="protein sequence ID" value="ANU07498.1"/>
    <property type="molecule type" value="Genomic_DNA"/>
</dbReference>
<evidence type="ECO:0000313" key="3">
    <source>
        <dbReference type="EMBL" id="ANU07498.1"/>
    </source>
</evidence>
<evidence type="ECO:0000256" key="1">
    <source>
        <dbReference type="ARBA" id="ARBA00008542"/>
    </source>
</evidence>
<dbReference type="CDD" id="cd03134">
    <property type="entry name" value="GATase1_PfpI_like"/>
    <property type="match status" value="1"/>
</dbReference>
<evidence type="ECO:0000259" key="2">
    <source>
        <dbReference type="Pfam" id="PF01965"/>
    </source>
</evidence>
<dbReference type="InterPro" id="IPR002818">
    <property type="entry name" value="DJ-1/PfpI"/>
</dbReference>
<accession>A0A1C7D7S4</accession>
<name>A0A1C7D7S4_9SPHN</name>
<dbReference type="Proteomes" id="UP000092698">
    <property type="component" value="Chromosome"/>
</dbReference>
<organism evidence="3 4">
    <name type="scientific">Paraurantiacibacter namhicola</name>
    <dbReference type="NCBI Taxonomy" id="645517"/>
    <lineage>
        <taxon>Bacteria</taxon>
        <taxon>Pseudomonadati</taxon>
        <taxon>Pseudomonadota</taxon>
        <taxon>Alphaproteobacteria</taxon>
        <taxon>Sphingomonadales</taxon>
        <taxon>Erythrobacteraceae</taxon>
        <taxon>Paraurantiacibacter</taxon>
    </lineage>
</organism>
<dbReference type="InterPro" id="IPR029062">
    <property type="entry name" value="Class_I_gatase-like"/>
</dbReference>
<dbReference type="SUPFAM" id="SSF52317">
    <property type="entry name" value="Class I glutamine amidotransferase-like"/>
    <property type="match status" value="1"/>
</dbReference>
<dbReference type="GO" id="GO:0006508">
    <property type="term" value="P:proteolysis"/>
    <property type="evidence" value="ECO:0007669"/>
    <property type="project" value="UniProtKB-KW"/>
</dbReference>
<dbReference type="KEGG" id="anh:A6F65_01191"/>
<dbReference type="GO" id="GO:0008233">
    <property type="term" value="F:peptidase activity"/>
    <property type="evidence" value="ECO:0007669"/>
    <property type="project" value="UniProtKB-KW"/>
</dbReference>
<protein>
    <submittedName>
        <fullName evidence="3">Putative cysteine protease YraA</fullName>
        <ecNumber evidence="3">3.2.-.-</ecNumber>
    </submittedName>
</protein>
<dbReference type="Gene3D" id="3.40.50.880">
    <property type="match status" value="1"/>
</dbReference>
<dbReference type="PROSITE" id="PS51276">
    <property type="entry name" value="PEPTIDASE_C56_PFPI"/>
    <property type="match status" value="1"/>
</dbReference>
<dbReference type="EC" id="3.2.-.-" evidence="3"/>
<dbReference type="NCBIfam" id="TIGR01382">
    <property type="entry name" value="PfpI"/>
    <property type="match status" value="1"/>
</dbReference>
<dbReference type="PATRIC" id="fig|645517.4.peg.1184"/>
<dbReference type="PANTHER" id="PTHR42733:SF12">
    <property type="entry name" value="PROTEINASE"/>
    <property type="match status" value="1"/>
</dbReference>
<keyword evidence="3" id="KW-0378">Hydrolase</keyword>
<dbReference type="OrthoDB" id="9792284at2"/>
<keyword evidence="3" id="KW-0645">Protease</keyword>
<dbReference type="RefSeq" id="WP_067786771.1">
    <property type="nucleotide sequence ID" value="NZ_CP016545.1"/>
</dbReference>
<dbReference type="STRING" id="645517.A6F65_01191"/>
<dbReference type="GO" id="GO:0016798">
    <property type="term" value="F:hydrolase activity, acting on glycosyl bonds"/>
    <property type="evidence" value="ECO:0007669"/>
    <property type="project" value="UniProtKB-KW"/>
</dbReference>
<proteinExistence type="inferred from homology"/>
<dbReference type="AlphaFoldDB" id="A0A1C7D7S4"/>
<gene>
    <name evidence="3" type="primary">yraA</name>
    <name evidence="3" type="ORF">A6F65_01191</name>
</gene>
<feature type="domain" description="DJ-1/PfpI" evidence="2">
    <location>
        <begin position="3"/>
        <end position="170"/>
    </location>
</feature>